<evidence type="ECO:0000259" key="2">
    <source>
        <dbReference type="PROSITE" id="PS51677"/>
    </source>
</evidence>
<dbReference type="RefSeq" id="WP_112259526.1">
    <property type="nucleotide sequence ID" value="NZ_QMIG01000021.1"/>
</dbReference>
<sequence>MRRREFLIAGAALASLTGCARGATEPIASGRKVRGGRPGVAGGDGADSGVQESPEPTEEELQAEAARARVDPAGYPDSATEWGEDVSGVKTRLATDERVVALTFDACGGAGGDGYDEELVEFLISEDVPAALFINRRWIDANERVFDDLAGEPLFDIANHGTEHLPLSVSGREAYGVRGTASPAEVVEEILVNQETIERRTGRWPEWFRAGTAHHDEVAVRIAADLGVQVVNYDVLGDAGATFDAAQVAAALEAARPGSIALLHMNHPDSGTGKGVREAVPRLRERGFEFARLSDHELV</sequence>
<keyword evidence="4" id="KW-1185">Reference proteome</keyword>
<feature type="region of interest" description="Disordered" evidence="1">
    <location>
        <begin position="29"/>
        <end position="60"/>
    </location>
</feature>
<dbReference type="PROSITE" id="PS51257">
    <property type="entry name" value="PROKAR_LIPOPROTEIN"/>
    <property type="match status" value="1"/>
</dbReference>
<dbReference type="Proteomes" id="UP000250462">
    <property type="component" value="Unassembled WGS sequence"/>
</dbReference>
<proteinExistence type="predicted"/>
<feature type="domain" description="NodB homology" evidence="2">
    <location>
        <begin position="98"/>
        <end position="299"/>
    </location>
</feature>
<name>A0A329QGV8_9ACTN</name>
<comment type="caution">
    <text evidence="3">The sequence shown here is derived from an EMBL/GenBank/DDBJ whole genome shotgun (WGS) entry which is preliminary data.</text>
</comment>
<dbReference type="OrthoDB" id="9814083at2"/>
<dbReference type="InterPro" id="IPR011330">
    <property type="entry name" value="Glyco_hydro/deAcase_b/a-brl"/>
</dbReference>
<reference evidence="3 4" key="1">
    <citation type="submission" date="2018-06" db="EMBL/GenBank/DDBJ databases">
        <title>Phytoactinopolyspora halophila sp. nov., a novel halophilic actinomycete isolated from a saline soil in China.</title>
        <authorList>
            <person name="Tang S.-K."/>
        </authorList>
    </citation>
    <scope>NUCLEOTIDE SEQUENCE [LARGE SCALE GENOMIC DNA]</scope>
    <source>
        <strain evidence="3 4">YIM 96934</strain>
    </source>
</reference>
<dbReference type="PROSITE" id="PS51677">
    <property type="entry name" value="NODB"/>
    <property type="match status" value="1"/>
</dbReference>
<dbReference type="SUPFAM" id="SSF88713">
    <property type="entry name" value="Glycoside hydrolase/deacetylase"/>
    <property type="match status" value="1"/>
</dbReference>
<dbReference type="PANTHER" id="PTHR10587">
    <property type="entry name" value="GLYCOSYL TRANSFERASE-RELATED"/>
    <property type="match status" value="1"/>
</dbReference>
<evidence type="ECO:0000313" key="4">
    <source>
        <dbReference type="Proteomes" id="UP000250462"/>
    </source>
</evidence>
<accession>A0A329QGV8</accession>
<dbReference type="Gene3D" id="3.20.20.370">
    <property type="entry name" value="Glycoside hydrolase/deacetylase"/>
    <property type="match status" value="1"/>
</dbReference>
<evidence type="ECO:0000256" key="1">
    <source>
        <dbReference type="SAM" id="MobiDB-lite"/>
    </source>
</evidence>
<protein>
    <submittedName>
        <fullName evidence="3">Polysaccharide deacetylase</fullName>
    </submittedName>
</protein>
<dbReference type="AlphaFoldDB" id="A0A329QGV8"/>
<gene>
    <name evidence="3" type="ORF">DPM12_16890</name>
</gene>
<dbReference type="InterPro" id="IPR050248">
    <property type="entry name" value="Polysacc_deacetylase_ArnD"/>
</dbReference>
<dbReference type="GO" id="GO:0016810">
    <property type="term" value="F:hydrolase activity, acting on carbon-nitrogen (but not peptide) bonds"/>
    <property type="evidence" value="ECO:0007669"/>
    <property type="project" value="InterPro"/>
</dbReference>
<dbReference type="EMBL" id="QMIG01000021">
    <property type="protein sequence ID" value="RAW11201.1"/>
    <property type="molecule type" value="Genomic_DNA"/>
</dbReference>
<dbReference type="InterPro" id="IPR002509">
    <property type="entry name" value="NODB_dom"/>
</dbReference>
<dbReference type="PANTHER" id="PTHR10587:SF134">
    <property type="entry name" value="SECRETED PROTEIN"/>
    <property type="match status" value="1"/>
</dbReference>
<dbReference type="GO" id="GO:0005975">
    <property type="term" value="P:carbohydrate metabolic process"/>
    <property type="evidence" value="ECO:0007669"/>
    <property type="project" value="InterPro"/>
</dbReference>
<evidence type="ECO:0000313" key="3">
    <source>
        <dbReference type="EMBL" id="RAW11201.1"/>
    </source>
</evidence>
<dbReference type="Pfam" id="PF01522">
    <property type="entry name" value="Polysacc_deac_1"/>
    <property type="match status" value="1"/>
</dbReference>
<organism evidence="3 4">
    <name type="scientific">Phytoactinopolyspora halophila</name>
    <dbReference type="NCBI Taxonomy" id="1981511"/>
    <lineage>
        <taxon>Bacteria</taxon>
        <taxon>Bacillati</taxon>
        <taxon>Actinomycetota</taxon>
        <taxon>Actinomycetes</taxon>
        <taxon>Jiangellales</taxon>
        <taxon>Jiangellaceae</taxon>
        <taxon>Phytoactinopolyspora</taxon>
    </lineage>
</organism>
<feature type="compositionally biased region" description="Gly residues" evidence="1">
    <location>
        <begin position="36"/>
        <end position="46"/>
    </location>
</feature>